<evidence type="ECO:0000256" key="1">
    <source>
        <dbReference type="SAM" id="MobiDB-lite"/>
    </source>
</evidence>
<dbReference type="RefSeq" id="XP_028474485.1">
    <property type="nucleotide sequence ID" value="XM_028617178.1"/>
</dbReference>
<protein>
    <recommendedName>
        <fullName evidence="5">Histidine phosphatase family protein</fullName>
    </recommendedName>
</protein>
<dbReference type="STRING" id="105984.A0A427XKH5"/>
<proteinExistence type="predicted"/>
<feature type="compositionally biased region" description="Gly residues" evidence="1">
    <location>
        <begin position="79"/>
        <end position="90"/>
    </location>
</feature>
<accession>A0A427XKH5</accession>
<feature type="compositionally biased region" description="Basic and acidic residues" evidence="1">
    <location>
        <begin position="61"/>
        <end position="71"/>
    </location>
</feature>
<organism evidence="3 4">
    <name type="scientific">Apiotrichum porosum</name>
    <dbReference type="NCBI Taxonomy" id="105984"/>
    <lineage>
        <taxon>Eukaryota</taxon>
        <taxon>Fungi</taxon>
        <taxon>Dikarya</taxon>
        <taxon>Basidiomycota</taxon>
        <taxon>Agaricomycotina</taxon>
        <taxon>Tremellomycetes</taxon>
        <taxon>Trichosporonales</taxon>
        <taxon>Trichosporonaceae</taxon>
        <taxon>Apiotrichum</taxon>
    </lineage>
</organism>
<sequence length="266" mass="28684">MKTPIVAALLTGLAVAGVATAMPAAPVSAPEYSNRIIFIRHAEKGFTAVQPDSGESWGPPHGDEPPKDGPRPPRRGGWPFPGGPGGGGRRGPPNGLSVKGKERAQYLRTLFGEDSDYDFGLIFATPRDPENKADERTYATVAPLAEDLGLEIEIGCADSPSCVSQKVSEFVETSDADILISWKHRDLNVIATTLGAPNAKIHYPDERNDVIWIMQGGRIVEKRSMHMPGLDDGRVDEGDPDLVVEDETTSQGLFGFLYSAWSSLIF</sequence>
<feature type="region of interest" description="Disordered" evidence="1">
    <location>
        <begin position="49"/>
        <end position="98"/>
    </location>
</feature>
<feature type="signal peptide" evidence="2">
    <location>
        <begin position="1"/>
        <end position="21"/>
    </location>
</feature>
<comment type="caution">
    <text evidence="3">The sequence shown here is derived from an EMBL/GenBank/DDBJ whole genome shotgun (WGS) entry which is preliminary data.</text>
</comment>
<dbReference type="GeneID" id="39585923"/>
<keyword evidence="2" id="KW-0732">Signal</keyword>
<dbReference type="OrthoDB" id="425925at2759"/>
<dbReference type="EMBL" id="RSCE01000010">
    <property type="protein sequence ID" value="RSH79338.1"/>
    <property type="molecule type" value="Genomic_DNA"/>
</dbReference>
<keyword evidence="4" id="KW-1185">Reference proteome</keyword>
<name>A0A427XKH5_9TREE</name>
<evidence type="ECO:0008006" key="5">
    <source>
        <dbReference type="Google" id="ProtNLM"/>
    </source>
</evidence>
<dbReference type="AlphaFoldDB" id="A0A427XKH5"/>
<reference evidence="3 4" key="1">
    <citation type="submission" date="2018-11" db="EMBL/GenBank/DDBJ databases">
        <title>Genome sequence of Apiotrichum porosum DSM 27194.</title>
        <authorList>
            <person name="Aliyu H."/>
            <person name="Gorte O."/>
            <person name="Ochsenreither K."/>
        </authorList>
    </citation>
    <scope>NUCLEOTIDE SEQUENCE [LARGE SCALE GENOMIC DNA]</scope>
    <source>
        <strain evidence="3 4">DSM 27194</strain>
    </source>
</reference>
<gene>
    <name evidence="3" type="ORF">EHS24_001380</name>
</gene>
<evidence type="ECO:0000313" key="3">
    <source>
        <dbReference type="EMBL" id="RSH79338.1"/>
    </source>
</evidence>
<feature type="chain" id="PRO_5019292996" description="Histidine phosphatase family protein" evidence="2">
    <location>
        <begin position="22"/>
        <end position="266"/>
    </location>
</feature>
<evidence type="ECO:0000313" key="4">
    <source>
        <dbReference type="Proteomes" id="UP000279236"/>
    </source>
</evidence>
<evidence type="ECO:0000256" key="2">
    <source>
        <dbReference type="SAM" id="SignalP"/>
    </source>
</evidence>
<dbReference type="Proteomes" id="UP000279236">
    <property type="component" value="Unassembled WGS sequence"/>
</dbReference>